<organism evidence="1 2">
    <name type="scientific">Botrytis hyacinthi</name>
    <dbReference type="NCBI Taxonomy" id="278943"/>
    <lineage>
        <taxon>Eukaryota</taxon>
        <taxon>Fungi</taxon>
        <taxon>Dikarya</taxon>
        <taxon>Ascomycota</taxon>
        <taxon>Pezizomycotina</taxon>
        <taxon>Leotiomycetes</taxon>
        <taxon>Helotiales</taxon>
        <taxon>Sclerotiniaceae</taxon>
        <taxon>Botrytis</taxon>
    </lineage>
</organism>
<evidence type="ECO:0000313" key="2">
    <source>
        <dbReference type="Proteomes" id="UP000297814"/>
    </source>
</evidence>
<name>A0A4Z1GH98_9HELO</name>
<dbReference type="Gene3D" id="1.20.5.1700">
    <property type="match status" value="1"/>
</dbReference>
<proteinExistence type="predicted"/>
<dbReference type="Proteomes" id="UP000297814">
    <property type="component" value="Unassembled WGS sequence"/>
</dbReference>
<dbReference type="AlphaFoldDB" id="A0A4Z1GH98"/>
<protein>
    <submittedName>
        <fullName evidence="1">Uncharacterized protein</fullName>
    </submittedName>
</protein>
<evidence type="ECO:0000313" key="1">
    <source>
        <dbReference type="EMBL" id="TGO33297.1"/>
    </source>
</evidence>
<comment type="caution">
    <text evidence="1">The sequence shown here is derived from an EMBL/GenBank/DDBJ whole genome shotgun (WGS) entry which is preliminary data.</text>
</comment>
<sequence length="191" mass="21720">MDTTIQESRNSLPESNLEHNIYYGAVFPKRKGSKAMEAVGDRARMRLDAIIQDTSKLHPDETTPLNTLLGAITECERFLASVKKNAVAYRDSTAKLRAKLRVAETESKKSAAAFTGEIMYLKKDIRARDDEIARLRGETDRLSQQRDKNAKLVLRNLELASTMELQSAKLKKLEDWRTQMRWMLSEGDAES</sequence>
<dbReference type="EMBL" id="PQXK01000254">
    <property type="protein sequence ID" value="TGO33297.1"/>
    <property type="molecule type" value="Genomic_DNA"/>
</dbReference>
<keyword evidence="2" id="KW-1185">Reference proteome</keyword>
<gene>
    <name evidence="1" type="ORF">BHYA_0254g00120</name>
</gene>
<reference evidence="1 2" key="1">
    <citation type="submission" date="2017-12" db="EMBL/GenBank/DDBJ databases">
        <title>Comparative genomics of Botrytis spp.</title>
        <authorList>
            <person name="Valero-Jimenez C.A."/>
            <person name="Tapia P."/>
            <person name="Veloso J."/>
            <person name="Silva-Moreno E."/>
            <person name="Staats M."/>
            <person name="Valdes J.H."/>
            <person name="Van Kan J.A.L."/>
        </authorList>
    </citation>
    <scope>NUCLEOTIDE SEQUENCE [LARGE SCALE GENOMIC DNA]</scope>
    <source>
        <strain evidence="1 2">Bh0001</strain>
    </source>
</reference>
<accession>A0A4Z1GH98</accession>